<protein>
    <submittedName>
        <fullName evidence="1">Uncharacterized protein</fullName>
    </submittedName>
</protein>
<evidence type="ECO:0000313" key="1">
    <source>
        <dbReference type="EMBL" id="ESK92627.1"/>
    </source>
</evidence>
<dbReference type="HOGENOM" id="CLU_2210667_0_0_1"/>
<accession>V2XFZ7</accession>
<dbReference type="KEGG" id="mrr:Moror_4340"/>
<proteinExistence type="predicted"/>
<evidence type="ECO:0000313" key="2">
    <source>
        <dbReference type="Proteomes" id="UP000017559"/>
    </source>
</evidence>
<dbReference type="AlphaFoldDB" id="V2XFZ7"/>
<dbReference type="Proteomes" id="UP000017559">
    <property type="component" value="Unassembled WGS sequence"/>
</dbReference>
<name>V2XFZ7_MONRO</name>
<comment type="caution">
    <text evidence="1">The sequence shown here is derived from an EMBL/GenBank/DDBJ whole genome shotgun (WGS) entry which is preliminary data.</text>
</comment>
<reference evidence="1 2" key="1">
    <citation type="journal article" date="2014" name="BMC Genomics">
        <title>Genome and secretome analysis of the hemibiotrophic fungal pathogen, Moniliophthora roreri, which causes frosty pod rot disease of cacao: mechanisms of the biotrophic and necrotrophic phases.</title>
        <authorList>
            <person name="Meinhardt L.W."/>
            <person name="Costa G.G.L."/>
            <person name="Thomazella D.P.T."/>
            <person name="Teixeira P.J.P.L."/>
            <person name="Carazzolle M.F."/>
            <person name="Schuster S.C."/>
            <person name="Carlson J.E."/>
            <person name="Guiltinan M.J."/>
            <person name="Mieczkowski P."/>
            <person name="Farmer A."/>
            <person name="Ramaraj T."/>
            <person name="Crozier J."/>
            <person name="Davis R.E."/>
            <person name="Shao J."/>
            <person name="Melnick R.L."/>
            <person name="Pereira G.A.G."/>
            <person name="Bailey B.A."/>
        </authorList>
    </citation>
    <scope>NUCLEOTIDE SEQUENCE [LARGE SCALE GENOMIC DNA]</scope>
    <source>
        <strain evidence="1 2">MCA 2997</strain>
    </source>
</reference>
<gene>
    <name evidence="1" type="ORF">Moror_4340</name>
</gene>
<dbReference type="EMBL" id="AWSO01000270">
    <property type="protein sequence ID" value="ESK92627.1"/>
    <property type="molecule type" value="Genomic_DNA"/>
</dbReference>
<organism evidence="1 2">
    <name type="scientific">Moniliophthora roreri (strain MCA 2997)</name>
    <name type="common">Cocoa frosty pod rot fungus</name>
    <name type="synonym">Crinipellis roreri</name>
    <dbReference type="NCBI Taxonomy" id="1381753"/>
    <lineage>
        <taxon>Eukaryota</taxon>
        <taxon>Fungi</taxon>
        <taxon>Dikarya</taxon>
        <taxon>Basidiomycota</taxon>
        <taxon>Agaricomycotina</taxon>
        <taxon>Agaricomycetes</taxon>
        <taxon>Agaricomycetidae</taxon>
        <taxon>Agaricales</taxon>
        <taxon>Marasmiineae</taxon>
        <taxon>Marasmiaceae</taxon>
        <taxon>Moniliophthora</taxon>
    </lineage>
</organism>
<sequence length="107" mass="12439">MVILSVGGVVNIIYAYRTVLRSKRARIWMIRSHNMIPKASSQLVITEVRMHYIYATMHSANLVGIRRAIVLRLAVDERYGHFYARMGHKTLRDLHLPPMGYRTLVVF</sequence>
<keyword evidence="2" id="KW-1185">Reference proteome</keyword>